<dbReference type="Pfam" id="PF13472">
    <property type="entry name" value="Lipase_GDSL_2"/>
    <property type="match status" value="1"/>
</dbReference>
<dbReference type="InterPro" id="IPR005084">
    <property type="entry name" value="CBM6"/>
</dbReference>
<dbReference type="eggNOG" id="COG2755">
    <property type="taxonomic scope" value="Bacteria"/>
</dbReference>
<evidence type="ECO:0000313" key="7">
    <source>
        <dbReference type="Proteomes" id="UP000000517"/>
    </source>
</evidence>
<evidence type="ECO:0000256" key="2">
    <source>
        <dbReference type="ARBA" id="ARBA00022801"/>
    </source>
</evidence>
<organism evidence="6 7">
    <name type="scientific">Fibrobacter succinogenes (strain ATCC 19169 / S85)</name>
    <dbReference type="NCBI Taxonomy" id="59374"/>
    <lineage>
        <taxon>Bacteria</taxon>
        <taxon>Pseudomonadati</taxon>
        <taxon>Fibrobacterota</taxon>
        <taxon>Fibrobacteria</taxon>
        <taxon>Fibrobacterales</taxon>
        <taxon>Fibrobacteraceae</taxon>
        <taxon>Fibrobacter</taxon>
    </lineage>
</organism>
<keyword evidence="4" id="KW-0732">Signal</keyword>
<accession>D9S7Q9</accession>
<dbReference type="PANTHER" id="PTHR43695:SF1">
    <property type="entry name" value="RHAMNOGALACTURONAN ACETYLESTERASE"/>
    <property type="match status" value="1"/>
</dbReference>
<comment type="similarity">
    <text evidence="1">Belongs to the 'GDSL' lipolytic enzyme family.</text>
</comment>
<dbReference type="STRING" id="59374.FSU_3045"/>
<dbReference type="KEGG" id="fsc:FSU_3045"/>
<dbReference type="Proteomes" id="UP000000517">
    <property type="component" value="Chromosome"/>
</dbReference>
<proteinExistence type="inferred from homology"/>
<evidence type="ECO:0000259" key="5">
    <source>
        <dbReference type="PROSITE" id="PS51175"/>
    </source>
</evidence>
<protein>
    <submittedName>
        <fullName evidence="6">Lipase/acylhydrolase, GDSL family</fullName>
    </submittedName>
</protein>
<evidence type="ECO:0000256" key="1">
    <source>
        <dbReference type="ARBA" id="ARBA00008668"/>
    </source>
</evidence>
<dbReference type="Gene3D" id="3.40.50.1110">
    <property type="entry name" value="SGNH hydrolase"/>
    <property type="match status" value="1"/>
</dbReference>
<feature type="signal peptide" evidence="4">
    <location>
        <begin position="1"/>
        <end position="24"/>
    </location>
</feature>
<dbReference type="PANTHER" id="PTHR43695">
    <property type="entry name" value="PUTATIVE (AFU_ORTHOLOGUE AFUA_2G17250)-RELATED"/>
    <property type="match status" value="1"/>
</dbReference>
<dbReference type="Gene3D" id="2.60.120.260">
    <property type="entry name" value="Galactose-binding domain-like"/>
    <property type="match status" value="1"/>
</dbReference>
<dbReference type="GO" id="GO:0016788">
    <property type="term" value="F:hydrolase activity, acting on ester bonds"/>
    <property type="evidence" value="ECO:0007669"/>
    <property type="project" value="UniProtKB-ARBA"/>
</dbReference>
<sequence>MLTTMKRVFKYLLAAAVFTGVAVSDSTSFSIYVVGDSTVQTYKDNVYPQTGWGQVLGHFFDASRVKVLNYAIGGRSSRTFIEEGRLDEVKGKLQKGDYLFVQFGHNDRDYSKAARYVEPSKFSGFIQQYVDAGKGKGANVVLVSPMNLNGSRNVFSTGSNNYDARGMMQTVAKNNKIPFVDLNMKSYNTYNNTYKGMGDYVTRYLYKKLEKGEYPNFPDGVNDGTTHFQEMGSMGHAQMICEELADNLKSNTNLSADAKAALTTLVSAIKKRYTIKVKTNLSNYNGLITQTQYFPAGSPMTLRVTPNGQTFEKWVDDDCNELSKNMIYYGFKTKARDITYTAMFKGGAACTPISHASEDSYEEGPGGGSSSSSGEVEVKELDEALCSLKAGTDAWPSVIDMAEPEFGDGWTEKNHEGYTGGGFFNLDNSAYSKATYMVTSDQSAEKARVMIRYSFSGSANRDMKVTVDNGTYDVTFKSTGSWDKWDTVYIDNVWVDALDFKVILQSATADGGPNIDMIAFDMKDVYRTGCKAARENQQGPVSIVPTKLATKPRAKGITVNALGQKVQNVRNQSDLRNLPKGNYFRY</sequence>
<dbReference type="EMBL" id="CP002158">
    <property type="protein sequence ID" value="ADL25046.1"/>
    <property type="molecule type" value="Genomic_DNA"/>
</dbReference>
<dbReference type="HOGENOM" id="CLU_441289_0_0_0"/>
<keyword evidence="2 6" id="KW-0378">Hydrolase</keyword>
<name>D9S7Q9_FIBSS</name>
<dbReference type="InterPro" id="IPR013830">
    <property type="entry name" value="SGNH_hydro"/>
</dbReference>
<dbReference type="InterPro" id="IPR036514">
    <property type="entry name" value="SGNH_hydro_sf"/>
</dbReference>
<dbReference type="AlphaFoldDB" id="D9S7Q9"/>
<evidence type="ECO:0000256" key="4">
    <source>
        <dbReference type="SAM" id="SignalP"/>
    </source>
</evidence>
<dbReference type="PROSITE" id="PS51175">
    <property type="entry name" value="CBM6"/>
    <property type="match status" value="1"/>
</dbReference>
<dbReference type="InterPro" id="IPR008979">
    <property type="entry name" value="Galactose-bd-like_sf"/>
</dbReference>
<dbReference type="PATRIC" id="fig|59374.8.peg.2909"/>
<feature type="domain" description="CBM6" evidence="5">
    <location>
        <begin position="397"/>
        <end position="521"/>
    </location>
</feature>
<dbReference type="SUPFAM" id="SSF52266">
    <property type="entry name" value="SGNH hydrolase"/>
    <property type="match status" value="1"/>
</dbReference>
<feature type="chain" id="PRO_5003127944" evidence="4">
    <location>
        <begin position="25"/>
        <end position="586"/>
    </location>
</feature>
<dbReference type="GO" id="GO:0030246">
    <property type="term" value="F:carbohydrate binding"/>
    <property type="evidence" value="ECO:0007669"/>
    <property type="project" value="InterPro"/>
</dbReference>
<dbReference type="InterPro" id="IPR037459">
    <property type="entry name" value="RhgT-like"/>
</dbReference>
<gene>
    <name evidence="6" type="ordered locus">FSU_3045</name>
</gene>
<feature type="region of interest" description="Disordered" evidence="3">
    <location>
        <begin position="355"/>
        <end position="376"/>
    </location>
</feature>
<evidence type="ECO:0000313" key="6">
    <source>
        <dbReference type="EMBL" id="ADL25046.1"/>
    </source>
</evidence>
<evidence type="ECO:0000256" key="3">
    <source>
        <dbReference type="SAM" id="MobiDB-lite"/>
    </source>
</evidence>
<dbReference type="SUPFAM" id="SSF49785">
    <property type="entry name" value="Galactose-binding domain-like"/>
    <property type="match status" value="1"/>
</dbReference>
<reference evidence="7" key="1">
    <citation type="submission" date="2010-08" db="EMBL/GenBank/DDBJ databases">
        <title>Complete sequence of Fibrobacter succinogenes subsp. succinogenes S85.</title>
        <authorList>
            <person name="Durkin A.S."/>
            <person name="Nelson K.E."/>
            <person name="Morrison M."/>
            <person name="Forsberg C.W."/>
            <person name="Wilson D.B."/>
            <person name="Russell J.B."/>
            <person name="Cann I.K.O."/>
            <person name="Mackie R.I."/>
            <person name="White B.A."/>
        </authorList>
    </citation>
    <scope>NUCLEOTIDE SEQUENCE [LARGE SCALE GENOMIC DNA]</scope>
    <source>
        <strain evidence="7">ATCC 19169 / S85</strain>
    </source>
</reference>